<dbReference type="InterPro" id="IPR001509">
    <property type="entry name" value="Epimerase_deHydtase"/>
</dbReference>
<dbReference type="EMBL" id="RAPE01000005">
    <property type="protein sequence ID" value="RKF13095.1"/>
    <property type="molecule type" value="Genomic_DNA"/>
</dbReference>
<feature type="domain" description="NAD-dependent epimerase/dehydratase" evidence="3">
    <location>
        <begin position="5"/>
        <end position="235"/>
    </location>
</feature>
<dbReference type="InterPro" id="IPR050425">
    <property type="entry name" value="NAD(P)_dehydrat-like"/>
</dbReference>
<protein>
    <submittedName>
        <fullName evidence="4">Aldehyde reductase</fullName>
    </submittedName>
</protein>
<comment type="similarity">
    <text evidence="2">Belongs to the NAD(P)-dependent epimerase/dehydratase family. Dihydroflavonol-4-reductase subfamily.</text>
</comment>
<dbReference type="RefSeq" id="WP_121168708.1">
    <property type="nucleotide sequence ID" value="NZ_RAPE01000005.1"/>
</dbReference>
<comment type="caution">
    <text evidence="4">The sequence shown here is derived from an EMBL/GenBank/DDBJ whole genome shotgun (WGS) entry which is preliminary data.</text>
</comment>
<dbReference type="InterPro" id="IPR036291">
    <property type="entry name" value="NAD(P)-bd_dom_sf"/>
</dbReference>
<evidence type="ECO:0000259" key="3">
    <source>
        <dbReference type="Pfam" id="PF01370"/>
    </source>
</evidence>
<keyword evidence="1" id="KW-0560">Oxidoreductase</keyword>
<evidence type="ECO:0000256" key="1">
    <source>
        <dbReference type="ARBA" id="ARBA00023002"/>
    </source>
</evidence>
<evidence type="ECO:0000256" key="2">
    <source>
        <dbReference type="ARBA" id="ARBA00023445"/>
    </source>
</evidence>
<evidence type="ECO:0000313" key="4">
    <source>
        <dbReference type="EMBL" id="RKF13095.1"/>
    </source>
</evidence>
<dbReference type="Pfam" id="PF01370">
    <property type="entry name" value="Epimerase"/>
    <property type="match status" value="1"/>
</dbReference>
<dbReference type="Gene3D" id="3.40.50.720">
    <property type="entry name" value="NAD(P)-binding Rossmann-like Domain"/>
    <property type="match status" value="1"/>
</dbReference>
<reference evidence="4 5" key="1">
    <citation type="submission" date="2018-09" db="EMBL/GenBank/DDBJ databases">
        <title>Roseovarius spongiae sp. nov., isolated from a marine sponge.</title>
        <authorList>
            <person name="Zhuang L."/>
            <person name="Luo L."/>
        </authorList>
    </citation>
    <scope>NUCLEOTIDE SEQUENCE [LARGE SCALE GENOMIC DNA]</scope>
    <source>
        <strain evidence="4 5">HN-E21</strain>
    </source>
</reference>
<accession>A0A3A8AVH0</accession>
<name>A0A3A8AVH0_9RHOB</name>
<dbReference type="FunFam" id="3.40.50.720:FF:000085">
    <property type="entry name" value="Dihydroflavonol reductase"/>
    <property type="match status" value="1"/>
</dbReference>
<dbReference type="SUPFAM" id="SSF51735">
    <property type="entry name" value="NAD(P)-binding Rossmann-fold domains"/>
    <property type="match status" value="1"/>
</dbReference>
<sequence length="345" mass="37410">MTDSILLSGATGFIAGHAIESLLAAGHRVRGTVRDPAQTDRTAHLRAMPGAEERLELVAADLTDDDPFSAHADVDVALHMASPYVLNVTDPQRDLVDPAVQGTLSMLTAAAASKRVRRVVLTSSMAAITDQPDGRILTEEDWNARSSLTRNPYYYSKTMAERAAWDFMERDKPGFDLVVINPFMVIGPAHTDAINTSNQVLADIATGRYPAIMALEWGFVDVRDVAAAHVAALDPDVPSGRYICASGNMDMAQIVDLMRREGYGRGKLPKLRLAGRFGTALMRLASRTQPAGVGSYLRTHLGRAPHFDNSKIRREMGLTFRPPEESVTDALADLAARGHVPAPRA</sequence>
<evidence type="ECO:0000313" key="5">
    <source>
        <dbReference type="Proteomes" id="UP000281128"/>
    </source>
</evidence>
<dbReference type="PANTHER" id="PTHR10366:SF564">
    <property type="entry name" value="STEROL-4-ALPHA-CARBOXYLATE 3-DEHYDROGENASE, DECARBOXYLATING"/>
    <property type="match status" value="1"/>
</dbReference>
<dbReference type="OrthoDB" id="9778052at2"/>
<dbReference type="PANTHER" id="PTHR10366">
    <property type="entry name" value="NAD DEPENDENT EPIMERASE/DEHYDRATASE"/>
    <property type="match status" value="1"/>
</dbReference>
<dbReference type="Proteomes" id="UP000281128">
    <property type="component" value="Unassembled WGS sequence"/>
</dbReference>
<proteinExistence type="inferred from homology"/>
<gene>
    <name evidence="4" type="ORF">D6850_15965</name>
</gene>
<organism evidence="4 5">
    <name type="scientific">Roseovarius spongiae</name>
    <dbReference type="NCBI Taxonomy" id="2320272"/>
    <lineage>
        <taxon>Bacteria</taxon>
        <taxon>Pseudomonadati</taxon>
        <taxon>Pseudomonadota</taxon>
        <taxon>Alphaproteobacteria</taxon>
        <taxon>Rhodobacterales</taxon>
        <taxon>Roseobacteraceae</taxon>
        <taxon>Roseovarius</taxon>
    </lineage>
</organism>
<dbReference type="GO" id="GO:0016616">
    <property type="term" value="F:oxidoreductase activity, acting on the CH-OH group of donors, NAD or NADP as acceptor"/>
    <property type="evidence" value="ECO:0007669"/>
    <property type="project" value="TreeGrafter"/>
</dbReference>
<dbReference type="AlphaFoldDB" id="A0A3A8AVH0"/>
<keyword evidence="5" id="KW-1185">Reference proteome</keyword>
<dbReference type="CDD" id="cd05227">
    <property type="entry name" value="AR_SDR_e"/>
    <property type="match status" value="1"/>
</dbReference>